<dbReference type="GO" id="GO:0016787">
    <property type="term" value="F:hydrolase activity"/>
    <property type="evidence" value="ECO:0007669"/>
    <property type="project" value="UniProtKB-KW"/>
</dbReference>
<accession>A0A934W3M3</accession>
<keyword evidence="1" id="KW-0732">Signal</keyword>
<comment type="caution">
    <text evidence="3">The sequence shown here is derived from an EMBL/GenBank/DDBJ whole genome shotgun (WGS) entry which is preliminary data.</text>
</comment>
<proteinExistence type="predicted"/>
<name>A0A934W3M3_9MICO</name>
<dbReference type="RefSeq" id="WP_200555123.1">
    <property type="nucleotide sequence ID" value="NZ_JAEPES010000001.1"/>
</dbReference>
<evidence type="ECO:0000313" key="3">
    <source>
        <dbReference type="EMBL" id="MBK4348046.1"/>
    </source>
</evidence>
<dbReference type="InterPro" id="IPR029058">
    <property type="entry name" value="AB_hydrolase_fold"/>
</dbReference>
<protein>
    <submittedName>
        <fullName evidence="3">Alpha/beta fold hydrolase</fullName>
    </submittedName>
</protein>
<reference evidence="3" key="1">
    <citation type="submission" date="2021-01" db="EMBL/GenBank/DDBJ databases">
        <title>Lacisediminihabitans sp. nov. strain G11-30, isolated from Antarctic Soil.</title>
        <authorList>
            <person name="Li J."/>
        </authorList>
    </citation>
    <scope>NUCLEOTIDE SEQUENCE</scope>
    <source>
        <strain evidence="3">G11-30</strain>
    </source>
</reference>
<evidence type="ECO:0000313" key="4">
    <source>
        <dbReference type="Proteomes" id="UP000636458"/>
    </source>
</evidence>
<dbReference type="Gene3D" id="3.40.50.1820">
    <property type="entry name" value="alpha/beta hydrolase"/>
    <property type="match status" value="1"/>
</dbReference>
<dbReference type="InterPro" id="IPR058180">
    <property type="entry name" value="BPSS1187-like"/>
</dbReference>
<feature type="chain" id="PRO_5038277276" evidence="1">
    <location>
        <begin position="26"/>
        <end position="310"/>
    </location>
</feature>
<feature type="signal peptide" evidence="1">
    <location>
        <begin position="1"/>
        <end position="25"/>
    </location>
</feature>
<dbReference type="NCBIfam" id="NF047580">
    <property type="entry name" value="BPSS1187_fam"/>
    <property type="match status" value="1"/>
</dbReference>
<sequence length="310" mass="33731">MRTGRRLAIIAAALCVVLSCTVAQAARADTRDHATTPDHDGPGSSLISFRLPETGDAFLSPNARNFAVRGTKGSPLLLFLPATRSVPRDYRSFLDTAASLGYHVLALDYPNRGQSVVHLCAGAPRCYGEVQRNRFQGGGQSAFNSVDRRDSILNRLRMSLDHLQFTDPGGAWSRYRSGDSIRWDRVVVAGHSQGGGLAAYIAHRFRVHGALMFSSPVQSDAGVPARWMRKSGATPASVQYGLVDVRDRYATNVTASWATMGMTGTHAIVSELDLGSPSDSHLRTVTDRSPRVDGVPVLAPTWRWMLEQVR</sequence>
<dbReference type="AlphaFoldDB" id="A0A934W3M3"/>
<evidence type="ECO:0000313" key="2">
    <source>
        <dbReference type="EMBL" id="MBK4346831.1"/>
    </source>
</evidence>
<dbReference type="EMBL" id="JAEPES010000003">
    <property type="protein sequence ID" value="MBK4348046.1"/>
    <property type="molecule type" value="Genomic_DNA"/>
</dbReference>
<dbReference type="Proteomes" id="UP000636458">
    <property type="component" value="Unassembled WGS sequence"/>
</dbReference>
<keyword evidence="4" id="KW-1185">Reference proteome</keyword>
<gene>
    <name evidence="2" type="ORF">IV501_04235</name>
    <name evidence="3" type="ORF">IV501_10390</name>
</gene>
<dbReference type="EMBL" id="JAEPES010000001">
    <property type="protein sequence ID" value="MBK4346831.1"/>
    <property type="molecule type" value="Genomic_DNA"/>
</dbReference>
<dbReference type="SUPFAM" id="SSF53474">
    <property type="entry name" value="alpha/beta-Hydrolases"/>
    <property type="match status" value="1"/>
</dbReference>
<dbReference type="PROSITE" id="PS51257">
    <property type="entry name" value="PROKAR_LIPOPROTEIN"/>
    <property type="match status" value="1"/>
</dbReference>
<keyword evidence="3" id="KW-0378">Hydrolase</keyword>
<evidence type="ECO:0000256" key="1">
    <source>
        <dbReference type="SAM" id="SignalP"/>
    </source>
</evidence>
<organism evidence="3 4">
    <name type="scientific">Lacisediminihabitans changchengi</name>
    <dbReference type="NCBI Taxonomy" id="2787634"/>
    <lineage>
        <taxon>Bacteria</taxon>
        <taxon>Bacillati</taxon>
        <taxon>Actinomycetota</taxon>
        <taxon>Actinomycetes</taxon>
        <taxon>Micrococcales</taxon>
        <taxon>Microbacteriaceae</taxon>
        <taxon>Lacisediminihabitans</taxon>
    </lineage>
</organism>